<dbReference type="Gene3D" id="3.60.15.10">
    <property type="entry name" value="Ribonuclease Z/Hydroxyacylglutathione hydrolase-like"/>
    <property type="match status" value="1"/>
</dbReference>
<proteinExistence type="predicted"/>
<dbReference type="EMBL" id="CP113517">
    <property type="protein sequence ID" value="WAR45114.1"/>
    <property type="molecule type" value="Genomic_DNA"/>
</dbReference>
<dbReference type="SMART" id="SM00849">
    <property type="entry name" value="Lactamase_B"/>
    <property type="match status" value="1"/>
</dbReference>
<dbReference type="CDD" id="cd07715">
    <property type="entry name" value="TaR3-like_MBL-fold"/>
    <property type="match status" value="1"/>
</dbReference>
<organism evidence="2 3">
    <name type="scientific">Methylomonas rapida</name>
    <dbReference type="NCBI Taxonomy" id="2963939"/>
    <lineage>
        <taxon>Bacteria</taxon>
        <taxon>Pseudomonadati</taxon>
        <taxon>Pseudomonadota</taxon>
        <taxon>Gammaproteobacteria</taxon>
        <taxon>Methylococcales</taxon>
        <taxon>Methylococcaceae</taxon>
        <taxon>Methylomonas</taxon>
    </lineage>
</organism>
<dbReference type="Pfam" id="PF12706">
    <property type="entry name" value="Lactamase_B_2"/>
    <property type="match status" value="1"/>
</dbReference>
<evidence type="ECO:0000259" key="1">
    <source>
        <dbReference type="SMART" id="SM00849"/>
    </source>
</evidence>
<gene>
    <name evidence="2" type="ORF">NM686_000985</name>
</gene>
<dbReference type="SUPFAM" id="SSF56281">
    <property type="entry name" value="Metallo-hydrolase/oxidoreductase"/>
    <property type="match status" value="1"/>
</dbReference>
<protein>
    <submittedName>
        <fullName evidence="2">MBL fold metallo-hydrolase</fullName>
    </submittedName>
</protein>
<dbReference type="InterPro" id="IPR001279">
    <property type="entry name" value="Metallo-B-lactamas"/>
</dbReference>
<accession>A0ABY7GKU8</accession>
<evidence type="ECO:0000313" key="3">
    <source>
        <dbReference type="Proteomes" id="UP001162780"/>
    </source>
</evidence>
<feature type="domain" description="Metallo-beta-lactamase" evidence="1">
    <location>
        <begin position="25"/>
        <end position="233"/>
    </location>
</feature>
<dbReference type="InterPro" id="IPR036866">
    <property type="entry name" value="RibonucZ/Hydroxyglut_hydro"/>
</dbReference>
<dbReference type="PANTHER" id="PTHR42663:SF4">
    <property type="entry name" value="SLL1036 PROTEIN"/>
    <property type="match status" value="1"/>
</dbReference>
<sequence>MRFKFWGVRGSIPTPGPKTVKYGGNTTCIEIKTSANDLLILDAGTGIHALAQTLLHKNPVVAHILITHTHWDHIQGLPFFLPLFGPNNQVHVYGGLDPVTQQGIERALNVQLQYSYFPISETQLKARIHYHTLKPGQTIQIGGANVTPTVLSHPVLNFGYRVEDSDGSSLFFTGDYEMPINPYQPDDQDYASNQQFIEEKHQEVLAAMHAVDALIVDSSYTDVEYEKKIGWGHGTYGTALALARQAKAKKLFFTHHEPTRSDDELETIFQTVLSDLDAPDFAVHLAKEGDEYGLG</sequence>
<dbReference type="RefSeq" id="WP_255190081.1">
    <property type="nucleotide sequence ID" value="NZ_CP113517.1"/>
</dbReference>
<keyword evidence="3" id="KW-1185">Reference proteome</keyword>
<dbReference type="PANTHER" id="PTHR42663">
    <property type="entry name" value="HYDROLASE C777.06C-RELATED-RELATED"/>
    <property type="match status" value="1"/>
</dbReference>
<evidence type="ECO:0000313" key="2">
    <source>
        <dbReference type="EMBL" id="WAR45114.1"/>
    </source>
</evidence>
<reference evidence="2" key="1">
    <citation type="submission" date="2022-11" db="EMBL/GenBank/DDBJ databases">
        <title>Methylomonas rapida sp. nov., Carotenoid-Producing Obligate Methanotrophs with High Growth Characteristics and Biotechnological Potential.</title>
        <authorList>
            <person name="Tikhonova E.N."/>
            <person name="Suleimanov R.Z."/>
            <person name="Miroshnikov K."/>
            <person name="Oshkin I.Y."/>
            <person name="Belova S.E."/>
            <person name="Danilova O.V."/>
            <person name="Ashikhmin A."/>
            <person name="Konopkin A."/>
            <person name="But S.Y."/>
            <person name="Khmelenina V.N."/>
            <person name="Kuznetsov N."/>
            <person name="Pimenov N.V."/>
            <person name="Dedysh S.N."/>
        </authorList>
    </citation>
    <scope>NUCLEOTIDE SEQUENCE</scope>
    <source>
        <strain evidence="2">MP1</strain>
    </source>
</reference>
<name>A0ABY7GKU8_9GAMM</name>
<dbReference type="Proteomes" id="UP001162780">
    <property type="component" value="Chromosome"/>
</dbReference>